<dbReference type="AlphaFoldDB" id="A0A271J1I6"/>
<feature type="signal peptide" evidence="3">
    <location>
        <begin position="1"/>
        <end position="20"/>
    </location>
</feature>
<comment type="caution">
    <text evidence="5">The sequence shown here is derived from an EMBL/GenBank/DDBJ whole genome shotgun (WGS) entry which is preliminary data.</text>
</comment>
<feature type="chain" id="PRO_5013329554" description="LTD domain-containing protein" evidence="3">
    <location>
        <begin position="21"/>
        <end position="913"/>
    </location>
</feature>
<name>A0A271J1I6_9BACT</name>
<feature type="region of interest" description="Disordered" evidence="2">
    <location>
        <begin position="403"/>
        <end position="458"/>
    </location>
</feature>
<dbReference type="InterPro" id="IPR032812">
    <property type="entry name" value="SbsA_Ig"/>
</dbReference>
<dbReference type="Gene3D" id="2.60.40.4070">
    <property type="match status" value="1"/>
</dbReference>
<gene>
    <name evidence="5" type="ORF">BSZ37_10470</name>
</gene>
<evidence type="ECO:0000313" key="6">
    <source>
        <dbReference type="Proteomes" id="UP000216339"/>
    </source>
</evidence>
<dbReference type="Proteomes" id="UP000216339">
    <property type="component" value="Unassembled WGS sequence"/>
</dbReference>
<proteinExistence type="predicted"/>
<feature type="region of interest" description="Disordered" evidence="2">
    <location>
        <begin position="139"/>
        <end position="170"/>
    </location>
</feature>
<dbReference type="InterPro" id="IPR001322">
    <property type="entry name" value="Lamin_tail_dom"/>
</dbReference>
<keyword evidence="1 3" id="KW-0732">Signal</keyword>
<evidence type="ECO:0000256" key="2">
    <source>
        <dbReference type="SAM" id="MobiDB-lite"/>
    </source>
</evidence>
<evidence type="ECO:0000256" key="1">
    <source>
        <dbReference type="ARBA" id="ARBA00022729"/>
    </source>
</evidence>
<dbReference type="Pfam" id="PF00932">
    <property type="entry name" value="LTD"/>
    <property type="match status" value="3"/>
</dbReference>
<dbReference type="InterPro" id="IPR014755">
    <property type="entry name" value="Cu-Rt/internalin_Ig-like"/>
</dbReference>
<protein>
    <recommendedName>
        <fullName evidence="4">LTD domain-containing protein</fullName>
    </recommendedName>
</protein>
<feature type="domain" description="LTD" evidence="4">
    <location>
        <begin position="14"/>
        <end position="220"/>
    </location>
</feature>
<reference evidence="5 6" key="1">
    <citation type="submission" date="2016-11" db="EMBL/GenBank/DDBJ databases">
        <title>Study of marine rhodopsin-containing bacteria.</title>
        <authorList>
            <person name="Yoshizawa S."/>
            <person name="Kumagai Y."/>
            <person name="Kogure K."/>
        </authorList>
    </citation>
    <scope>NUCLEOTIDE SEQUENCE [LARGE SCALE GENOMIC DNA]</scope>
    <source>
        <strain evidence="5 6">SAORIC-28</strain>
    </source>
</reference>
<organism evidence="5 6">
    <name type="scientific">Rubrivirga marina</name>
    <dbReference type="NCBI Taxonomy" id="1196024"/>
    <lineage>
        <taxon>Bacteria</taxon>
        <taxon>Pseudomonadati</taxon>
        <taxon>Rhodothermota</taxon>
        <taxon>Rhodothermia</taxon>
        <taxon>Rhodothermales</taxon>
        <taxon>Rubricoccaceae</taxon>
        <taxon>Rubrivirga</taxon>
    </lineage>
</organism>
<dbReference type="RefSeq" id="WP_095510494.1">
    <property type="nucleotide sequence ID" value="NZ_MQWD01000001.1"/>
</dbReference>
<dbReference type="InterPro" id="IPR025965">
    <property type="entry name" value="FlgD/Vpr_Ig-like"/>
</dbReference>
<evidence type="ECO:0000256" key="3">
    <source>
        <dbReference type="SAM" id="SignalP"/>
    </source>
</evidence>
<sequence>MRWLSLVCLALVSTSTSAQAPVAGDLIINEVMYDPPAPQPSGNEWVEILNVTDGPLDLGGLLLTDDGSATDPIPGGTTLAAGDYLVIARDGEAFAEAYPGVPFVDLDGFPSLNNTGDRPALLMGGTEIDAVPYLPSWGGSDASLERRDPLGPSTEAGNFGTTTSPDGGTPGAQNTLFFEDTTPPTLVAAEALDAQTVRVTFGEPVDPATTEVVSNYTIGGGARTPAMAMRGDVPSEVVLALAAPLEGPASYSLTVRNVADLRGNAIAEASTTFFFGEGGTAGPRDLVINEFLYDEPTSDTPGEFVELLNRTDQAFDLRDLTLNDGTGDPEPVTDQLAFVGPGEYAVIVEDGELFAAVFPSVPFVEQPAWSALNNTGDAIVLKYGDVTVDSLFYDPAWGGEDASLERKDPDGPSSVASNYATTTDLRGGTPGVQNSRYEPDVTGPQLVSASAGPDGRRVTVTLDEPADPASVTASAFSLESGPTVTEAAYDGATTVTLALASVLSAGTTTITATSLVDLLGNTTASTSTTVEFTPDTTAPGIVRASALPDAPGQVRVTFTEPVTDASATDAGAYDVVGLGQPVVSVTELDTANEVGILSVELALAEPLDDQTLYTLSVTGLTDLAGNVTDRAEARFLVGTPDTPGPGDVVVTEIMFDPQTGSDGEYLELLNATADGVFDLRGITLDDGSGNGDVLSGEATILLPSEPLTVVRDAAGFRAAFPEAPFVEGTGISLSNSGEAIVLRADGAVLDSVAYDPDWHRVELDDATGISLERRDPAGPPNDPANWSSSLDVRGGTPSAPNSVGLSETPVEREAGLTITSPFAPTRGEAAQITYQLSTEAGLVRARIYDGGGRFVREVEAGRLSGSTATLTWDGTDDARRPLRAGIYVVLVEAVDAQGGTTETLRGVVVLARP</sequence>
<keyword evidence="6" id="KW-1185">Reference proteome</keyword>
<feature type="compositionally biased region" description="Polar residues" evidence="2">
    <location>
        <begin position="414"/>
        <end position="424"/>
    </location>
</feature>
<dbReference type="Pfam" id="PF13205">
    <property type="entry name" value="Big_5"/>
    <property type="match status" value="3"/>
</dbReference>
<dbReference type="PROSITE" id="PS51841">
    <property type="entry name" value="LTD"/>
    <property type="match status" value="1"/>
</dbReference>
<dbReference type="InterPro" id="IPR036415">
    <property type="entry name" value="Lamin_tail_dom_sf"/>
</dbReference>
<dbReference type="Gene3D" id="2.60.40.1220">
    <property type="match status" value="3"/>
</dbReference>
<feature type="region of interest" description="Disordered" evidence="2">
    <location>
        <begin position="769"/>
        <end position="810"/>
    </location>
</feature>
<dbReference type="Pfam" id="PF13860">
    <property type="entry name" value="FlgD_ig"/>
    <property type="match status" value="1"/>
</dbReference>
<dbReference type="SUPFAM" id="SSF74853">
    <property type="entry name" value="Lamin A/C globular tail domain"/>
    <property type="match status" value="2"/>
</dbReference>
<accession>A0A271J1I6</accession>
<evidence type="ECO:0000313" key="5">
    <source>
        <dbReference type="EMBL" id="PAP76825.1"/>
    </source>
</evidence>
<dbReference type="EMBL" id="MQWD01000001">
    <property type="protein sequence ID" value="PAP76825.1"/>
    <property type="molecule type" value="Genomic_DNA"/>
</dbReference>
<evidence type="ECO:0000259" key="4">
    <source>
        <dbReference type="PROSITE" id="PS51841"/>
    </source>
</evidence>
<dbReference type="OrthoDB" id="9758406at2"/>